<dbReference type="PROSITE" id="PS50943">
    <property type="entry name" value="HTH_CROC1"/>
    <property type="match status" value="1"/>
</dbReference>
<organism evidence="2 3">
    <name type="scientific">Bartonella bilalgolemii</name>
    <dbReference type="NCBI Taxonomy" id="2942911"/>
    <lineage>
        <taxon>Bacteria</taxon>
        <taxon>Pseudomonadati</taxon>
        <taxon>Pseudomonadota</taxon>
        <taxon>Alphaproteobacteria</taxon>
        <taxon>Hyphomicrobiales</taxon>
        <taxon>Bartonellaceae</taxon>
        <taxon>Bartonella</taxon>
    </lineage>
</organism>
<accession>A0ABT0PA59</accession>
<proteinExistence type="predicted"/>
<dbReference type="InterPro" id="IPR039554">
    <property type="entry name" value="HigA2-like_HTH"/>
</dbReference>
<protein>
    <submittedName>
        <fullName evidence="2">Helix-turn-helix domain-containing protein</fullName>
    </submittedName>
</protein>
<feature type="domain" description="HTH cro/C1-type" evidence="1">
    <location>
        <begin position="33"/>
        <end position="65"/>
    </location>
</feature>
<dbReference type="SUPFAM" id="SSF47413">
    <property type="entry name" value="lambda repressor-like DNA-binding domains"/>
    <property type="match status" value="1"/>
</dbReference>
<dbReference type="RefSeq" id="WP_249678013.1">
    <property type="nucleotide sequence ID" value="NZ_JAMCOF010000023.1"/>
</dbReference>
<gene>
    <name evidence="2" type="ORF">M4Z11_07250</name>
</gene>
<dbReference type="InterPro" id="IPR001387">
    <property type="entry name" value="Cro/C1-type_HTH"/>
</dbReference>
<comment type="caution">
    <text evidence="2">The sequence shown here is derived from an EMBL/GenBank/DDBJ whole genome shotgun (WGS) entry which is preliminary data.</text>
</comment>
<dbReference type="Gene3D" id="1.10.260.40">
    <property type="entry name" value="lambda repressor-like DNA-binding domains"/>
    <property type="match status" value="1"/>
</dbReference>
<dbReference type="Proteomes" id="UP001523003">
    <property type="component" value="Unassembled WGS sequence"/>
</dbReference>
<evidence type="ECO:0000313" key="3">
    <source>
        <dbReference type="Proteomes" id="UP001523003"/>
    </source>
</evidence>
<reference evidence="2 3" key="1">
    <citation type="submission" date="2022-05" db="EMBL/GenBank/DDBJ databases">
        <title>Description of the Bartonella bilalgolemii sp. nov. Isolated from Apodemus uralensis (Pallas 1811).</title>
        <authorList>
            <person name="Zgheib R."/>
            <person name="Celebi B."/>
        </authorList>
    </citation>
    <scope>NUCLEOTIDE SEQUENCE [LARGE SCALE GENOMIC DNA]</scope>
    <source>
        <strain evidence="2 3">G70</strain>
    </source>
</reference>
<dbReference type="CDD" id="cd00093">
    <property type="entry name" value="HTH_XRE"/>
    <property type="match status" value="1"/>
</dbReference>
<dbReference type="EMBL" id="JAMCOF010000023">
    <property type="protein sequence ID" value="MCL6230375.1"/>
    <property type="molecule type" value="Genomic_DNA"/>
</dbReference>
<keyword evidence="3" id="KW-1185">Reference proteome</keyword>
<evidence type="ECO:0000313" key="2">
    <source>
        <dbReference type="EMBL" id="MCL6230375.1"/>
    </source>
</evidence>
<dbReference type="InterPro" id="IPR010982">
    <property type="entry name" value="Lambda_DNA-bd_dom_sf"/>
</dbReference>
<name>A0ABT0PA59_9HYPH</name>
<evidence type="ECO:0000259" key="1">
    <source>
        <dbReference type="PROSITE" id="PS50943"/>
    </source>
</evidence>
<dbReference type="Pfam" id="PF13744">
    <property type="entry name" value="HTH_37"/>
    <property type="match status" value="1"/>
</dbReference>
<sequence length="107" mass="11969">MINVFHGSSNVYADLGFADSREMLLKAQLAQKISQILKEKKLTQKQAGQLLKMPQSKLSKLLNGEFRGISEMKMLECLTKLGNDVRIVVSPEKVKTPEGQFEVIFAS</sequence>